<name>A0A7C9BFR0_9BACT</name>
<dbReference type="RefSeq" id="WP_152757794.1">
    <property type="nucleotide sequence ID" value="NZ_WHLY01000002.1"/>
</dbReference>
<organism evidence="3 4">
    <name type="scientific">Salmonirosea aquatica</name>
    <dbReference type="NCBI Taxonomy" id="2654236"/>
    <lineage>
        <taxon>Bacteria</taxon>
        <taxon>Pseudomonadati</taxon>
        <taxon>Bacteroidota</taxon>
        <taxon>Cytophagia</taxon>
        <taxon>Cytophagales</taxon>
        <taxon>Spirosomataceae</taxon>
        <taxon>Salmonirosea</taxon>
    </lineage>
</organism>
<dbReference type="EMBL" id="WHLY01000002">
    <property type="protein sequence ID" value="MPR32934.1"/>
    <property type="molecule type" value="Genomic_DNA"/>
</dbReference>
<dbReference type="Pfam" id="PF01261">
    <property type="entry name" value="AP_endonuc_2"/>
    <property type="match status" value="1"/>
</dbReference>
<sequence>MNSITSTRRSFLQTCAALLPGLALAAKPAIKVYHIGLQLYSIRDEMKKDPIGALNSVAKIGYKEVEAADYTNRKFYGFAAAEFRKILEDTGLSMPTAHTVFRKAHWLEAQNDVTDAWKATLEDALMVGQEYLISPWFEWDLTNPDEMKKGVAAYNRCGELCNQAGLRFGFHNHRAEFEVKYDGQPVYEYMLRNWDLRNVSQQMDLCNLALANTDPMYWLRRYPHQFESMHVKDRLAGKDQSTHLGAGTLDLEEIFAFAKKNTPVKYWVIEQESYGTKTPLEAVAYDLRRFKEYGFL</sequence>
<feature type="signal peptide" evidence="1">
    <location>
        <begin position="1"/>
        <end position="25"/>
    </location>
</feature>
<dbReference type="Gene3D" id="3.20.20.150">
    <property type="entry name" value="Divalent-metal-dependent TIM barrel enzymes"/>
    <property type="match status" value="1"/>
</dbReference>
<proteinExistence type="predicted"/>
<dbReference type="PANTHER" id="PTHR12110">
    <property type="entry name" value="HYDROXYPYRUVATE ISOMERASE"/>
    <property type="match status" value="1"/>
</dbReference>
<evidence type="ECO:0000313" key="4">
    <source>
        <dbReference type="Proteomes" id="UP000479293"/>
    </source>
</evidence>
<reference evidence="3 4" key="1">
    <citation type="submission" date="2019-10" db="EMBL/GenBank/DDBJ databases">
        <title>Draft Genome Sequence of Cytophagaceae sp. SJW1-29.</title>
        <authorList>
            <person name="Choi A."/>
        </authorList>
    </citation>
    <scope>NUCLEOTIDE SEQUENCE [LARGE SCALE GENOMIC DNA]</scope>
    <source>
        <strain evidence="3 4">SJW1-29</strain>
    </source>
</reference>
<dbReference type="PROSITE" id="PS51318">
    <property type="entry name" value="TAT"/>
    <property type="match status" value="1"/>
</dbReference>
<accession>A0A7C9BFR0</accession>
<gene>
    <name evidence="3" type="ORF">GBK04_06070</name>
</gene>
<comment type="caution">
    <text evidence="3">The sequence shown here is derived from an EMBL/GenBank/DDBJ whole genome shotgun (WGS) entry which is preliminary data.</text>
</comment>
<dbReference type="InterPro" id="IPR006311">
    <property type="entry name" value="TAT_signal"/>
</dbReference>
<keyword evidence="4" id="KW-1185">Reference proteome</keyword>
<dbReference type="AlphaFoldDB" id="A0A7C9BFR0"/>
<evidence type="ECO:0000313" key="3">
    <source>
        <dbReference type="EMBL" id="MPR32934.1"/>
    </source>
</evidence>
<keyword evidence="1" id="KW-0732">Signal</keyword>
<evidence type="ECO:0000256" key="1">
    <source>
        <dbReference type="SAM" id="SignalP"/>
    </source>
</evidence>
<dbReference type="Proteomes" id="UP000479293">
    <property type="component" value="Unassembled WGS sequence"/>
</dbReference>
<dbReference type="InterPro" id="IPR013022">
    <property type="entry name" value="Xyl_isomerase-like_TIM-brl"/>
</dbReference>
<dbReference type="InterPro" id="IPR050312">
    <property type="entry name" value="IolE/XylAMocC-like"/>
</dbReference>
<feature type="chain" id="PRO_5028813868" evidence="1">
    <location>
        <begin position="26"/>
        <end position="296"/>
    </location>
</feature>
<feature type="domain" description="Xylose isomerase-like TIM barrel" evidence="2">
    <location>
        <begin position="57"/>
        <end position="292"/>
    </location>
</feature>
<dbReference type="SUPFAM" id="SSF51658">
    <property type="entry name" value="Xylose isomerase-like"/>
    <property type="match status" value="1"/>
</dbReference>
<dbReference type="PANTHER" id="PTHR12110:SF41">
    <property type="entry name" value="INOSOSE DEHYDRATASE"/>
    <property type="match status" value="1"/>
</dbReference>
<dbReference type="InterPro" id="IPR036237">
    <property type="entry name" value="Xyl_isomerase-like_sf"/>
</dbReference>
<protein>
    <submittedName>
        <fullName evidence="3">TIM barrel protein</fullName>
    </submittedName>
</protein>
<evidence type="ECO:0000259" key="2">
    <source>
        <dbReference type="Pfam" id="PF01261"/>
    </source>
</evidence>